<reference evidence="1 2" key="1">
    <citation type="submission" date="2019-06" db="EMBL/GenBank/DDBJ databases">
        <authorList>
            <person name="Palmer J.M."/>
        </authorList>
    </citation>
    <scope>NUCLEOTIDE SEQUENCE [LARGE SCALE GENOMIC DNA]</scope>
    <source>
        <strain evidence="1 2">TWF102</strain>
    </source>
</reference>
<sequence>MRWLFRKFFTFPVTDGLYYRPHRQSHHSGSTLASAASLPEDRNISYDDQATSLQRQTIMHQWEIYKRAIKINIRITREPDDTIYKSLRSLGSSIRRQILFSTLRIQTFPRLDNAFAF</sequence>
<proteinExistence type="predicted"/>
<gene>
    <name evidence="1" type="ORF">TWF102_001997</name>
</gene>
<comment type="caution">
    <text evidence="1">The sequence shown here is derived from an EMBL/GenBank/DDBJ whole genome shotgun (WGS) entry which is preliminary data.</text>
</comment>
<evidence type="ECO:0000313" key="1">
    <source>
        <dbReference type="EMBL" id="KAF3080955.1"/>
    </source>
</evidence>
<organism evidence="1 2">
    <name type="scientific">Orbilia oligospora</name>
    <name type="common">Nematode-trapping fungus</name>
    <name type="synonym">Arthrobotrys oligospora</name>
    <dbReference type="NCBI Taxonomy" id="2813651"/>
    <lineage>
        <taxon>Eukaryota</taxon>
        <taxon>Fungi</taxon>
        <taxon>Dikarya</taxon>
        <taxon>Ascomycota</taxon>
        <taxon>Pezizomycotina</taxon>
        <taxon>Orbiliomycetes</taxon>
        <taxon>Orbiliales</taxon>
        <taxon>Orbiliaceae</taxon>
        <taxon>Orbilia</taxon>
    </lineage>
</organism>
<name>A0A7C8IXW6_ORBOL</name>
<accession>A0A7C8IXW6</accession>
<protein>
    <submittedName>
        <fullName evidence="1">Uncharacterized protein</fullName>
    </submittedName>
</protein>
<dbReference type="Proteomes" id="UP000475325">
    <property type="component" value="Unassembled WGS sequence"/>
</dbReference>
<dbReference type="AlphaFoldDB" id="A0A7C8IXW6"/>
<dbReference type="EMBL" id="WIQW01000132">
    <property type="protein sequence ID" value="KAF3080955.1"/>
    <property type="molecule type" value="Genomic_DNA"/>
</dbReference>
<evidence type="ECO:0000313" key="2">
    <source>
        <dbReference type="Proteomes" id="UP000475325"/>
    </source>
</evidence>